<accession>B2WHW8</accession>
<name>B2WHW8_PYRTR</name>
<dbReference type="EMBL" id="DS231625">
    <property type="protein sequence ID" value="EDU42628.1"/>
    <property type="molecule type" value="Genomic_DNA"/>
</dbReference>
<dbReference type="InParanoid" id="B2WHW8"/>
<dbReference type="HOGENOM" id="CLU_2923758_0_0_1"/>
<proteinExistence type="predicted"/>
<gene>
    <name evidence="1" type="ORF">PTRG_09577</name>
</gene>
<evidence type="ECO:0000313" key="1">
    <source>
        <dbReference type="EMBL" id="EDU42628.1"/>
    </source>
</evidence>
<dbReference type="AlphaFoldDB" id="B2WHW8"/>
<protein>
    <submittedName>
        <fullName evidence="1">Uncharacterized protein</fullName>
    </submittedName>
</protein>
<organism evidence="1 2">
    <name type="scientific">Pyrenophora tritici-repentis (strain Pt-1C-BFP)</name>
    <name type="common">Wheat tan spot fungus</name>
    <name type="synonym">Drechslera tritici-repentis</name>
    <dbReference type="NCBI Taxonomy" id="426418"/>
    <lineage>
        <taxon>Eukaryota</taxon>
        <taxon>Fungi</taxon>
        <taxon>Dikarya</taxon>
        <taxon>Ascomycota</taxon>
        <taxon>Pezizomycotina</taxon>
        <taxon>Dothideomycetes</taxon>
        <taxon>Pleosporomycetidae</taxon>
        <taxon>Pleosporales</taxon>
        <taxon>Pleosporineae</taxon>
        <taxon>Pleosporaceae</taxon>
        <taxon>Pyrenophora</taxon>
    </lineage>
</organism>
<reference evidence="2" key="1">
    <citation type="journal article" date="2013" name="G3 (Bethesda)">
        <title>Comparative genomics of a plant-pathogenic fungus, Pyrenophora tritici-repentis, reveals transduplication and the impact of repeat elements on pathogenicity and population divergence.</title>
        <authorList>
            <person name="Manning V.A."/>
            <person name="Pandelova I."/>
            <person name="Dhillon B."/>
            <person name="Wilhelm L.J."/>
            <person name="Goodwin S.B."/>
            <person name="Berlin A.M."/>
            <person name="Figueroa M."/>
            <person name="Freitag M."/>
            <person name="Hane J.K."/>
            <person name="Henrissat B."/>
            <person name="Holman W.H."/>
            <person name="Kodira C.D."/>
            <person name="Martin J."/>
            <person name="Oliver R.P."/>
            <person name="Robbertse B."/>
            <person name="Schackwitz W."/>
            <person name="Schwartz D.C."/>
            <person name="Spatafora J.W."/>
            <person name="Turgeon B.G."/>
            <person name="Yandava C."/>
            <person name="Young S."/>
            <person name="Zhou S."/>
            <person name="Zeng Q."/>
            <person name="Grigoriev I.V."/>
            <person name="Ma L.-J."/>
            <person name="Ciuffetti L.M."/>
        </authorList>
    </citation>
    <scope>NUCLEOTIDE SEQUENCE [LARGE SCALE GENOMIC DNA]</scope>
    <source>
        <strain evidence="2">Pt-1C-BFP</strain>
    </source>
</reference>
<dbReference type="Proteomes" id="UP000001471">
    <property type="component" value="Unassembled WGS sequence"/>
</dbReference>
<sequence>MAMRYLNSSTMLIPGAETKIDNHLVPDFREIATSGKKSGDGRGMAMKRKKDCRAWAPALLS</sequence>
<evidence type="ECO:0000313" key="2">
    <source>
        <dbReference type="Proteomes" id="UP000001471"/>
    </source>
</evidence>